<dbReference type="EMBL" id="CP033926">
    <property type="protein sequence ID" value="AZB01712.1"/>
    <property type="molecule type" value="Genomic_DNA"/>
</dbReference>
<keyword evidence="5" id="KW-1185">Reference proteome</keyword>
<feature type="signal peptide" evidence="1">
    <location>
        <begin position="1"/>
        <end position="19"/>
    </location>
</feature>
<dbReference type="RefSeq" id="WP_076356645.1">
    <property type="nucleotide sequence ID" value="NZ_CP033926.1"/>
</dbReference>
<organism evidence="3 4">
    <name type="scientific">Chryseobacterium joostei</name>
    <dbReference type="NCBI Taxonomy" id="112234"/>
    <lineage>
        <taxon>Bacteria</taxon>
        <taxon>Pseudomonadati</taxon>
        <taxon>Bacteroidota</taxon>
        <taxon>Flavobacteriia</taxon>
        <taxon>Flavobacteriales</taxon>
        <taxon>Weeksellaceae</taxon>
        <taxon>Chryseobacterium group</taxon>
        <taxon>Chryseobacterium</taxon>
    </lineage>
</organism>
<name>A0A1N7J587_9FLAO</name>
<reference evidence="2 5" key="2">
    <citation type="submission" date="2018-11" db="EMBL/GenBank/DDBJ databases">
        <title>Proposal to divide the Flavobacteriaceae and reorganize its genera based on Amino Acid Identity values calculated from whole genome sequences.</title>
        <authorList>
            <person name="Nicholson A.C."/>
            <person name="Gulvik C.A."/>
            <person name="Whitney A.M."/>
            <person name="Humrighouse B.W."/>
            <person name="Bell M."/>
            <person name="Holmes B."/>
            <person name="Steigerwalt A.G."/>
            <person name="Villarma A."/>
            <person name="Sheth M."/>
            <person name="Batra D."/>
            <person name="Pryor J."/>
            <person name="Bernardet J.-F."/>
            <person name="Hugo C."/>
            <person name="Kampfer P."/>
            <person name="Newman J."/>
            <person name="McQuiston J.R."/>
        </authorList>
    </citation>
    <scope>NUCLEOTIDE SEQUENCE [LARGE SCALE GENOMIC DNA]</scope>
    <source>
        <strain evidence="2 5">DSM 16927</strain>
    </source>
</reference>
<evidence type="ECO:0000313" key="2">
    <source>
        <dbReference type="EMBL" id="AZB01712.1"/>
    </source>
</evidence>
<evidence type="ECO:0000313" key="5">
    <source>
        <dbReference type="Proteomes" id="UP000279541"/>
    </source>
</evidence>
<evidence type="ECO:0000313" key="3">
    <source>
        <dbReference type="EMBL" id="SIS44525.1"/>
    </source>
</evidence>
<keyword evidence="1" id="KW-0732">Signal</keyword>
<reference evidence="3 4" key="1">
    <citation type="submission" date="2017-01" db="EMBL/GenBank/DDBJ databases">
        <authorList>
            <person name="Mah S.A."/>
            <person name="Swanson W.J."/>
            <person name="Moy G.W."/>
            <person name="Vacquier V.D."/>
        </authorList>
    </citation>
    <scope>NUCLEOTIDE SEQUENCE [LARGE SCALE GENOMIC DNA]</scope>
    <source>
        <strain evidence="3 4">DSM 16927</strain>
    </source>
</reference>
<feature type="chain" id="PRO_5044563572" description="Curlin associated repeat-containing protein" evidence="1">
    <location>
        <begin position="20"/>
        <end position="132"/>
    </location>
</feature>
<protein>
    <recommendedName>
        <fullName evidence="6">Curlin associated repeat-containing protein</fullName>
    </recommendedName>
</protein>
<dbReference type="OrthoDB" id="1268387at2"/>
<dbReference type="AlphaFoldDB" id="A0A1N7J587"/>
<evidence type="ECO:0000256" key="1">
    <source>
        <dbReference type="SAM" id="SignalP"/>
    </source>
</evidence>
<dbReference type="Proteomes" id="UP000279541">
    <property type="component" value="Chromosome"/>
</dbReference>
<proteinExistence type="predicted"/>
<sequence length="132" mass="14767">MFNLRWSALALIVLLPLHAQEIDWDKVNSNTVFNLISRQTIDQSSYYSDIIQVGNNNNAELSLNARTSITVKQLGDYNALFFINSFTDKETQTAITAQGSNNIIDITGSNSISDGIQINVKGDNKTVFMRNY</sequence>
<dbReference type="KEGG" id="cjt:EG359_19820"/>
<accession>A0A1N7J587</accession>
<dbReference type="Proteomes" id="UP000186106">
    <property type="component" value="Unassembled WGS sequence"/>
</dbReference>
<dbReference type="STRING" id="112234.SAMN05421768_107335"/>
<dbReference type="EMBL" id="FTNZ01000007">
    <property type="protein sequence ID" value="SIS44525.1"/>
    <property type="molecule type" value="Genomic_DNA"/>
</dbReference>
<evidence type="ECO:0000313" key="4">
    <source>
        <dbReference type="Proteomes" id="UP000186106"/>
    </source>
</evidence>
<gene>
    <name evidence="2" type="ORF">EG359_19820</name>
    <name evidence="3" type="ORF">SAMN05421768_107335</name>
</gene>
<evidence type="ECO:0008006" key="6">
    <source>
        <dbReference type="Google" id="ProtNLM"/>
    </source>
</evidence>